<accession>A0A161KIY7</accession>
<reference evidence="4 7" key="3">
    <citation type="submission" date="2016-04" db="EMBL/GenBank/DDBJ databases">
        <title>Complete genome sequence of Thermococcus chitonophagus type strain GC74.</title>
        <authorList>
            <person name="Oger P.M."/>
        </authorList>
    </citation>
    <scope>NUCLEOTIDE SEQUENCE [LARGE SCALE GENOMIC DNA]</scope>
    <source>
        <strain evidence="4 7">GC74</strain>
    </source>
</reference>
<evidence type="ECO:0000313" key="4">
    <source>
        <dbReference type="EMBL" id="ASJ16867.1"/>
    </source>
</evidence>
<keyword evidence="2 3" id="KW-1277">Toxin-antitoxin system</keyword>
<comment type="similarity">
    <text evidence="1 3">Belongs to the UPF0165 family.</text>
</comment>
<dbReference type="InterPro" id="IPR008203">
    <property type="entry name" value="AF2212-like"/>
</dbReference>
<sequence>MSKVIEVVYEKGVLKPTKPLNLKEGQKLLIKIYDEDILEFAREIRKKITPEKVKEDPTDYLLRLREEET</sequence>
<comment type="function">
    <text evidence="3">Antitoxin component of a type II toxin-antitoxin (TA) system.</text>
</comment>
<evidence type="ECO:0000313" key="6">
    <source>
        <dbReference type="Proteomes" id="UP000093069"/>
    </source>
</evidence>
<reference evidence="5" key="2">
    <citation type="submission" date="2016-01" db="EMBL/GenBank/DDBJ databases">
        <authorList>
            <person name="McClelland M."/>
            <person name="Jain A."/>
            <person name="Saraogi P."/>
            <person name="Mendelson R."/>
            <person name="Westerman R."/>
            <person name="SanMiguel P."/>
            <person name="Csonka L."/>
        </authorList>
    </citation>
    <scope>NUCLEOTIDE SEQUENCE</scope>
    <source>
        <strain evidence="5">1</strain>
    </source>
</reference>
<evidence type="ECO:0000313" key="7">
    <source>
        <dbReference type="Proteomes" id="UP000250189"/>
    </source>
</evidence>
<evidence type="ECO:0000256" key="1">
    <source>
        <dbReference type="ARBA" id="ARBA00006615"/>
    </source>
</evidence>
<dbReference type="OrthoDB" id="102083at2157"/>
<dbReference type="STRING" id="54262.CHITON_1569"/>
<gene>
    <name evidence="4" type="ORF">A3L04_07165</name>
    <name evidence="5" type="ORF">CHITON_1569</name>
</gene>
<dbReference type="AlphaFoldDB" id="A0A161KIY7"/>
<evidence type="ECO:0000256" key="2">
    <source>
        <dbReference type="ARBA" id="ARBA00022649"/>
    </source>
</evidence>
<dbReference type="EMBL" id="CP015193">
    <property type="protein sequence ID" value="ASJ16867.1"/>
    <property type="molecule type" value="Genomic_DNA"/>
</dbReference>
<evidence type="ECO:0000256" key="3">
    <source>
        <dbReference type="RuleBase" id="RU368051"/>
    </source>
</evidence>
<dbReference type="EMBL" id="LN999010">
    <property type="protein sequence ID" value="CUX78348.1"/>
    <property type="molecule type" value="Genomic_DNA"/>
</dbReference>
<dbReference type="Gene3D" id="4.10.1150.10">
    <property type="entry name" value="AF2212/PG0164-like"/>
    <property type="match status" value="1"/>
</dbReference>
<name>A0A161KIY7_9EURY</name>
<protein>
    <recommendedName>
        <fullName evidence="3">Antitoxin</fullName>
    </recommendedName>
</protein>
<dbReference type="Proteomes" id="UP000093069">
    <property type="component" value="Chromosome I"/>
</dbReference>
<organism evidence="5 6">
    <name type="scientific">Thermococcus chitonophagus</name>
    <dbReference type="NCBI Taxonomy" id="54262"/>
    <lineage>
        <taxon>Archaea</taxon>
        <taxon>Methanobacteriati</taxon>
        <taxon>Methanobacteriota</taxon>
        <taxon>Thermococci</taxon>
        <taxon>Thermococcales</taxon>
        <taxon>Thermococcaceae</taxon>
        <taxon>Thermococcus</taxon>
    </lineage>
</organism>
<dbReference type="KEGG" id="tch:CHITON_1569"/>
<reference evidence="6" key="1">
    <citation type="submission" date="2016-01" db="EMBL/GenBank/DDBJ databases">
        <authorList>
            <person name="Vorgias C.E."/>
        </authorList>
    </citation>
    <scope>NUCLEOTIDE SEQUENCE [LARGE SCALE GENOMIC DNA]</scope>
</reference>
<keyword evidence="7" id="KW-1185">Reference proteome</keyword>
<proteinExistence type="inferred from homology"/>
<dbReference type="RefSeq" id="WP_068578306.1">
    <property type="nucleotide sequence ID" value="NZ_CP015193.1"/>
</dbReference>
<dbReference type="GeneID" id="33322345"/>
<dbReference type="Pfam" id="PF01954">
    <property type="entry name" value="AF2212-like"/>
    <property type="match status" value="1"/>
</dbReference>
<dbReference type="InterPro" id="IPR024069">
    <property type="entry name" value="AF2212-like_dom_sf"/>
</dbReference>
<evidence type="ECO:0000313" key="5">
    <source>
        <dbReference type="EMBL" id="CUX78348.1"/>
    </source>
</evidence>
<dbReference type="Proteomes" id="UP000250189">
    <property type="component" value="Chromosome"/>
</dbReference>
<dbReference type="SUPFAM" id="SSF141694">
    <property type="entry name" value="AF2212/PG0164-like"/>
    <property type="match status" value="1"/>
</dbReference>